<dbReference type="AlphaFoldDB" id="A0A484QEF3"/>
<dbReference type="InterPro" id="IPR057087">
    <property type="entry name" value="Gp12-like"/>
</dbReference>
<gene>
    <name evidence="3" type="ORF">ANDO1_1706</name>
    <name evidence="2" type="ORF">ANDO2_1613</name>
</gene>
<name>A0A484QEF3_9ZZZZ</name>
<evidence type="ECO:0000259" key="1">
    <source>
        <dbReference type="Pfam" id="PF23961"/>
    </source>
</evidence>
<dbReference type="NCBIfam" id="NF047498">
    <property type="entry name" value="LIC_12616_fam"/>
    <property type="match status" value="1"/>
</dbReference>
<protein>
    <recommendedName>
        <fullName evidence="1">Phage neck terminator protein gp12-like domain-containing protein</fullName>
    </recommendedName>
</protein>
<dbReference type="Pfam" id="PF23961">
    <property type="entry name" value="Phage_tail_terminator_9"/>
    <property type="match status" value="1"/>
</dbReference>
<proteinExistence type="predicted"/>
<evidence type="ECO:0000313" key="3">
    <source>
        <dbReference type="EMBL" id="VFR36858.1"/>
    </source>
</evidence>
<accession>A0A484QEF3</accession>
<reference evidence="3" key="1">
    <citation type="submission" date="2019-03" db="EMBL/GenBank/DDBJ databases">
        <authorList>
            <person name="Danneels B."/>
        </authorList>
    </citation>
    <scope>NUCLEOTIDE SEQUENCE</scope>
</reference>
<evidence type="ECO:0000313" key="2">
    <source>
        <dbReference type="EMBL" id="VFR20216.1"/>
    </source>
</evidence>
<dbReference type="EMBL" id="CAADIB010000003">
    <property type="protein sequence ID" value="VFR20216.1"/>
    <property type="molecule type" value="Genomic_DNA"/>
</dbReference>
<feature type="domain" description="Phage neck terminator protein gp12-like" evidence="1">
    <location>
        <begin position="13"/>
        <end position="160"/>
    </location>
</feature>
<organism evidence="3">
    <name type="scientific">plant metagenome</name>
    <dbReference type="NCBI Taxonomy" id="1297885"/>
    <lineage>
        <taxon>unclassified sequences</taxon>
        <taxon>metagenomes</taxon>
        <taxon>organismal metagenomes</taxon>
    </lineage>
</organism>
<sequence>MDFTTPSPFDIAALRSLLRELLSLPEGSVRPADDPGPTGDAPFLTVRELLSTARGAARRDFDGDDEVETISQSVQATISVNAYGTNALALMRKARMVLRSSRGLSAMRRQRFGLVLTGDVRNLSAVVGAGQEERAQMDLTISYTHTVTVGQPRIVSAPITARTDTGIVRETIVSET</sequence>
<dbReference type="EMBL" id="CAADHZ010000027">
    <property type="protein sequence ID" value="VFR36858.1"/>
    <property type="molecule type" value="Genomic_DNA"/>
</dbReference>